<feature type="compositionally biased region" description="Low complexity" evidence="10">
    <location>
        <begin position="1440"/>
        <end position="1455"/>
    </location>
</feature>
<name>A0A8X6MY05_NEPPI</name>
<evidence type="ECO:0000259" key="12">
    <source>
        <dbReference type="Pfam" id="PF18296"/>
    </source>
</evidence>
<organism evidence="13 14">
    <name type="scientific">Nephila pilipes</name>
    <name type="common">Giant wood spider</name>
    <name type="synonym">Nephila maculata</name>
    <dbReference type="NCBI Taxonomy" id="299642"/>
    <lineage>
        <taxon>Eukaryota</taxon>
        <taxon>Metazoa</taxon>
        <taxon>Ecdysozoa</taxon>
        <taxon>Arthropoda</taxon>
        <taxon>Chelicerata</taxon>
        <taxon>Arachnida</taxon>
        <taxon>Araneae</taxon>
        <taxon>Araneomorphae</taxon>
        <taxon>Entelegynae</taxon>
        <taxon>Araneoidea</taxon>
        <taxon>Nephilidae</taxon>
        <taxon>Nephila</taxon>
    </lineage>
</organism>
<sequence length="2043" mass="228497">MTHAFDNTNGASLEDCHTNFFALADLNGIKWRRLCVDSLFIDPLEDPVLKSYSKCLSAGILTVWRRVLVQRAGIHQTPQESNSLSYFKELWVFWYGEGPDFSGLVESSLTEAEQGSWESGLSYECRTLLFKALHNLIERCLLSRGYTRLGRLFVEPQVLPITRKNRKQIAFSLHFFIHGESTVCTSIDARQVSTVYMLDKCHISAAQTGQKNVKVILAPYGMEGKLTGVGYKYNDPHMARFLNNWHMFYLHPHGRANWKINSEMSSVVEVLIGGARMKYPASYVFVTEEDHLEVFPSSVDSSSNDSVLPTVQPNLKTSNLPAPGLLTPPMSPAETCALGDISRYQNTLNNVFPKSLVDSISAANGIDYSNLILHSVSQECYTSAVREKSDDNSALWDFQDYAVVTSCNCSICTRKHNKLKNSQGFLGRDGIASYTGPYSSANSTNVRNHKSGRMYTPFHLRQSAACYTSSDTQSSFKKDSGKSLTVDFRTSSNSFNLPQLQSPFTQSKKQLLPNSASGDTYFSHLSSSDPVMPTLSPQPPVIKEEPDEVQTQINISSLCRDSSQGVPLKGKISDELLSPLHTSLLNSFENAKLFNKKSPIPLSIEADQSEEDSQAEIADPVNNIECQILEKPKLQKRTHEESAEAELTMNGLLYNYQYLNSPLWHPSPAKTRCLPSSNSISVIKNELDDSNCDTIESTYEMDDVVPCVPKDPYEFTEFEESTPSERGFRPKTELYFKDDKMLPNAPSINSASAAMSSVVPAQVQEVMVSHINDESDKALSPTTKNFCPKFIREEDLAVSLHDLDNIFDTSSSEGDDDADIPVTPSKLMAYDEFSGKIELSRMYPTPPSLEQHAVPSPYGPVTGTDIATSETDAYREDFEVDQSNLMNYEHENIDVWYPPLLTEFIESSKYAALLTLPSFIDSKLDQELVYRPLWTQSNSKLKLNSTNEDNQLPETQQVFSQQNAMYDEEQASSNLYSQESMIDSSFPMSNCEAVSPASSVPSYLNKNLNSIDAIMSHSVFEIHPLLVNLLLSDSLLNLFKDHNFDCCCVCACNMNIKGSDAGIILPSSLIPTWNDEPQYKCTCGFSAVVYRHRSYNSGLFYEDELEVTGSVCDNESNSVYSTINTKIETEQQSESQKISLQMENIPGFVLDILKIQCKTLTSPFSLFHKFRLSAKSENHSFSNGIELSDGREICFMALEEARMSMENLMSSNKFEENLKSSCLHKWPYVSSPLPSSSQDVRLHLESIKPLLQLAVHKKNTQRLWEVTYVVSGPLTWREFHRLAARGADDQCEPQPIPSLLLGHDKDSVAVSPFSVKHWDKLHLEPHSLPRDIAYIVVAPENDVVLSSVKSFFRELSCAYEVHNLGRHRPITKVLRDGIMRVGKTAASKVAEEPVSEWFNSIGDGSIANKLKLYARVCKHRLAPHLSTLCLDNSIFNSSSKTSESTNSSSSSSHFPESAEKSSIPKHAETEYSSETRSASIHDSSEDNDLGAPALVIYIVEPFTFAQSDPDVYRLVALSIMHAYADMLSSLPETMKNAIHLQILSLDSILCNGGDKIKARKNRGMKQGKNKLKALALSVYSQSYLPATPQHTVKSLTGFGPAAVQDQFTSNRNSKVFYPMHVYNQAYVIASVKDKQTELGEMFGDRREKCGVLYCSYCLTKDRKYILACCTNDKGEFTETTIINIGIPNRHRRKQCSVRKFGLRKLLEFILEVISVSVHPWRIIIDRFGRLGHGELKAWASLLNRKSLQSYSKHLKDVCSQCSISGIGDGPSILSACLVSLGPDSALRIMHDQFTPDDRFSSSRYKTCCLSTPEDATCTHILVFPTSAITQSSQATFHQEHIDPLPNDLFELDDDDLPGPDMNDIFHWTESPQSAGNSPRHDGCSQPSSPGSTFRLSSSNHGEQNKSESILTESPDEALQLLQQPLALGYYVSTAKVGPVPKWFWASCPQVENKLPVFLKSALLIHLPFIQQSSDEWLPNNNQQQLLCHPLDSNFTTDVLRYVLEGYNALSWLQLDSKYCDRRSCLPIHMQTLMQLYGIVETIL</sequence>
<keyword evidence="6 9" id="KW-0010">Activator</keyword>
<evidence type="ECO:0000313" key="13">
    <source>
        <dbReference type="EMBL" id="GFS83715.1"/>
    </source>
</evidence>
<comment type="similarity">
    <text evidence="2 9">Belongs to the Mediator complex subunit 13 family.</text>
</comment>
<dbReference type="OrthoDB" id="103819at2759"/>
<proteinExistence type="inferred from homology"/>
<evidence type="ECO:0000313" key="14">
    <source>
        <dbReference type="Proteomes" id="UP000887013"/>
    </source>
</evidence>
<evidence type="ECO:0000256" key="3">
    <source>
        <dbReference type="ARBA" id="ARBA00019618"/>
    </source>
</evidence>
<reference evidence="13" key="1">
    <citation type="submission" date="2020-08" db="EMBL/GenBank/DDBJ databases">
        <title>Multicomponent nature underlies the extraordinary mechanical properties of spider dragline silk.</title>
        <authorList>
            <person name="Kono N."/>
            <person name="Nakamura H."/>
            <person name="Mori M."/>
            <person name="Yoshida Y."/>
            <person name="Ohtoshi R."/>
            <person name="Malay A.D."/>
            <person name="Moran D.A.P."/>
            <person name="Tomita M."/>
            <person name="Numata K."/>
            <person name="Arakawa K."/>
        </authorList>
    </citation>
    <scope>NUCLEOTIDE SEQUENCE</scope>
</reference>
<dbReference type="EMBL" id="BMAW01098231">
    <property type="protein sequence ID" value="GFS83715.1"/>
    <property type="molecule type" value="Genomic_DNA"/>
</dbReference>
<evidence type="ECO:0000256" key="9">
    <source>
        <dbReference type="RuleBase" id="RU364134"/>
    </source>
</evidence>
<evidence type="ECO:0000256" key="1">
    <source>
        <dbReference type="ARBA" id="ARBA00004123"/>
    </source>
</evidence>
<evidence type="ECO:0000256" key="2">
    <source>
        <dbReference type="ARBA" id="ARBA00009354"/>
    </source>
</evidence>
<keyword evidence="4 9" id="KW-0678">Repressor</keyword>
<evidence type="ECO:0000259" key="11">
    <source>
        <dbReference type="Pfam" id="PF06333"/>
    </source>
</evidence>
<keyword evidence="5 9" id="KW-0805">Transcription regulation</keyword>
<feature type="domain" description="Mediator complex subunit Med13 C-terminal" evidence="11">
    <location>
        <begin position="1622"/>
        <end position="2032"/>
    </location>
</feature>
<dbReference type="Proteomes" id="UP000887013">
    <property type="component" value="Unassembled WGS sequence"/>
</dbReference>
<comment type="caution">
    <text evidence="13">The sequence shown here is derived from an EMBL/GenBank/DDBJ whole genome shotgun (WGS) entry which is preliminary data.</text>
</comment>
<evidence type="ECO:0000256" key="7">
    <source>
        <dbReference type="ARBA" id="ARBA00023163"/>
    </source>
</evidence>
<evidence type="ECO:0000256" key="6">
    <source>
        <dbReference type="ARBA" id="ARBA00023159"/>
    </source>
</evidence>
<evidence type="ECO:0000256" key="10">
    <source>
        <dbReference type="SAM" id="MobiDB-lite"/>
    </source>
</evidence>
<feature type="compositionally biased region" description="Polar residues" evidence="10">
    <location>
        <begin position="1884"/>
        <end position="1911"/>
    </location>
</feature>
<comment type="subcellular location">
    <subcellularLocation>
        <location evidence="1 9">Nucleus</location>
    </subcellularLocation>
</comment>
<comment type="function">
    <text evidence="9">Component of the Mediator complex, a coactivator involved in regulated transcription of nearly all RNA polymerase II-dependent genes. Mediator functions as a bridge to convey information from gene-specific regulatory proteins to the basal RNA polymerase II transcription machinery. Mediator is recruited to promoters by direct interactions with regulatory proteins and serves as a scaffold for the assembly of a functional preinitiation complex with RNA polymerase II and the general transcription factors.</text>
</comment>
<dbReference type="GO" id="GO:0003713">
    <property type="term" value="F:transcription coactivator activity"/>
    <property type="evidence" value="ECO:0007669"/>
    <property type="project" value="TreeGrafter"/>
</dbReference>
<keyword evidence="8 9" id="KW-0539">Nucleus</keyword>
<protein>
    <recommendedName>
        <fullName evidence="3 9">Mediator of RNA polymerase II transcription subunit 13</fullName>
    </recommendedName>
</protein>
<keyword evidence="14" id="KW-1185">Reference proteome</keyword>
<dbReference type="PANTHER" id="PTHR48249">
    <property type="entry name" value="MEDIATOR OF RNA POLYMERASE II TRANSCRIPTION SUBUNIT 13"/>
    <property type="match status" value="1"/>
</dbReference>
<dbReference type="PANTHER" id="PTHR48249:SF3">
    <property type="entry name" value="MEDIATOR OF RNA POLYMERASE II TRANSCRIPTION SUBUNIT 13"/>
    <property type="match status" value="1"/>
</dbReference>
<feature type="compositionally biased region" description="Polar residues" evidence="10">
    <location>
        <begin position="1470"/>
        <end position="1481"/>
    </location>
</feature>
<dbReference type="InterPro" id="IPR051139">
    <property type="entry name" value="Mediator_complx_sub13"/>
</dbReference>
<dbReference type="InterPro" id="IPR041285">
    <property type="entry name" value="MID_MedPIWI"/>
</dbReference>
<dbReference type="GO" id="GO:0016592">
    <property type="term" value="C:mediator complex"/>
    <property type="evidence" value="ECO:0007669"/>
    <property type="project" value="InterPro"/>
</dbReference>
<feature type="domain" description="MID" evidence="12">
    <location>
        <begin position="1330"/>
        <end position="1581"/>
    </location>
</feature>
<evidence type="ECO:0000256" key="4">
    <source>
        <dbReference type="ARBA" id="ARBA00022491"/>
    </source>
</evidence>
<accession>A0A8X6MY05</accession>
<comment type="subunit">
    <text evidence="9">Component of the Mediator complex.</text>
</comment>
<keyword evidence="7 9" id="KW-0804">Transcription</keyword>
<dbReference type="Pfam" id="PF18296">
    <property type="entry name" value="MID_MedPIWI"/>
    <property type="match status" value="1"/>
</dbReference>
<gene>
    <name evidence="13" type="primary">Med13</name>
    <name evidence="13" type="ORF">NPIL_647251</name>
</gene>
<feature type="region of interest" description="Disordered" evidence="10">
    <location>
        <begin position="1860"/>
        <end position="1911"/>
    </location>
</feature>
<dbReference type="Pfam" id="PF06333">
    <property type="entry name" value="Med13_C"/>
    <property type="match status" value="1"/>
</dbReference>
<dbReference type="GO" id="GO:0045944">
    <property type="term" value="P:positive regulation of transcription by RNA polymerase II"/>
    <property type="evidence" value="ECO:0007669"/>
    <property type="project" value="TreeGrafter"/>
</dbReference>
<feature type="region of interest" description="Disordered" evidence="10">
    <location>
        <begin position="1440"/>
        <end position="1485"/>
    </location>
</feature>
<dbReference type="InterPro" id="IPR009401">
    <property type="entry name" value="Med13_C"/>
</dbReference>
<evidence type="ECO:0000256" key="8">
    <source>
        <dbReference type="ARBA" id="ARBA00023242"/>
    </source>
</evidence>
<evidence type="ECO:0000256" key="5">
    <source>
        <dbReference type="ARBA" id="ARBA00023015"/>
    </source>
</evidence>